<feature type="region of interest" description="Disordered" evidence="4">
    <location>
        <begin position="706"/>
        <end position="742"/>
    </location>
</feature>
<name>A0A2S4PT24_9PEZI</name>
<feature type="compositionally biased region" description="Basic residues" evidence="4">
    <location>
        <begin position="62"/>
        <end position="71"/>
    </location>
</feature>
<evidence type="ECO:0000256" key="4">
    <source>
        <dbReference type="SAM" id="MobiDB-lite"/>
    </source>
</evidence>
<dbReference type="Gene3D" id="4.10.240.10">
    <property type="entry name" value="Zn(2)-C6 fungal-type DNA-binding domain"/>
    <property type="match status" value="1"/>
</dbReference>
<gene>
    <name evidence="6" type="ORF">EPUL_005105</name>
</gene>
<dbReference type="InterPro" id="IPR001138">
    <property type="entry name" value="Zn2Cys6_DnaBD"/>
</dbReference>
<dbReference type="Pfam" id="PF04082">
    <property type="entry name" value="Fungal_trans"/>
    <property type="match status" value="1"/>
</dbReference>
<organism evidence="6 7">
    <name type="scientific">Erysiphe pulchra</name>
    <dbReference type="NCBI Taxonomy" id="225359"/>
    <lineage>
        <taxon>Eukaryota</taxon>
        <taxon>Fungi</taxon>
        <taxon>Dikarya</taxon>
        <taxon>Ascomycota</taxon>
        <taxon>Pezizomycotina</taxon>
        <taxon>Leotiomycetes</taxon>
        <taxon>Erysiphales</taxon>
        <taxon>Erysiphaceae</taxon>
        <taxon>Erysiphe</taxon>
    </lineage>
</organism>
<feature type="coiled-coil region" evidence="3">
    <location>
        <begin position="113"/>
        <end position="140"/>
    </location>
</feature>
<keyword evidence="2" id="KW-0539">Nucleus</keyword>
<keyword evidence="3" id="KW-0175">Coiled coil</keyword>
<accession>A0A2S4PT24</accession>
<feature type="domain" description="Zn(2)-C6 fungal-type" evidence="5">
    <location>
        <begin position="75"/>
        <end position="106"/>
    </location>
</feature>
<dbReference type="PANTHER" id="PTHR46910:SF1">
    <property type="entry name" value="MISCELLANEOUS ZN(II)2CYS6 TRANSCRIPTION FACTOR (EUROFUNG)-RELATED"/>
    <property type="match status" value="1"/>
</dbReference>
<dbReference type="CDD" id="cd00067">
    <property type="entry name" value="GAL4"/>
    <property type="match status" value="1"/>
</dbReference>
<keyword evidence="7" id="KW-1185">Reference proteome</keyword>
<dbReference type="Proteomes" id="UP000237438">
    <property type="component" value="Unassembled WGS sequence"/>
</dbReference>
<dbReference type="GO" id="GO:0006351">
    <property type="term" value="P:DNA-templated transcription"/>
    <property type="evidence" value="ECO:0007669"/>
    <property type="project" value="InterPro"/>
</dbReference>
<dbReference type="InterPro" id="IPR036864">
    <property type="entry name" value="Zn2-C6_fun-type_DNA-bd_sf"/>
</dbReference>
<evidence type="ECO:0000313" key="7">
    <source>
        <dbReference type="Proteomes" id="UP000237438"/>
    </source>
</evidence>
<dbReference type="PROSITE" id="PS50048">
    <property type="entry name" value="ZN2_CY6_FUNGAL_2"/>
    <property type="match status" value="1"/>
</dbReference>
<dbReference type="CDD" id="cd12148">
    <property type="entry name" value="fungal_TF_MHR"/>
    <property type="match status" value="1"/>
</dbReference>
<feature type="compositionally biased region" description="Polar residues" evidence="4">
    <location>
        <begin position="50"/>
        <end position="61"/>
    </location>
</feature>
<evidence type="ECO:0000256" key="1">
    <source>
        <dbReference type="ARBA" id="ARBA00022723"/>
    </source>
</evidence>
<evidence type="ECO:0000313" key="6">
    <source>
        <dbReference type="EMBL" id="POS85188.1"/>
    </source>
</evidence>
<dbReference type="STRING" id="225359.A0A2S4PT24"/>
<evidence type="ECO:0000259" key="5">
    <source>
        <dbReference type="PROSITE" id="PS50048"/>
    </source>
</evidence>
<dbReference type="EMBL" id="PEDP01000696">
    <property type="protein sequence ID" value="POS85188.1"/>
    <property type="molecule type" value="Genomic_DNA"/>
</dbReference>
<feature type="region of interest" description="Disordered" evidence="4">
    <location>
        <begin position="50"/>
        <end position="74"/>
    </location>
</feature>
<evidence type="ECO:0000256" key="2">
    <source>
        <dbReference type="ARBA" id="ARBA00023242"/>
    </source>
</evidence>
<dbReference type="PANTHER" id="PTHR46910">
    <property type="entry name" value="TRANSCRIPTION FACTOR PDR1"/>
    <property type="match status" value="1"/>
</dbReference>
<dbReference type="AlphaFoldDB" id="A0A2S4PT24"/>
<sequence length="742" mass="83866">MGASQTPMLLQLPQLNSGLGLSHSPYCNSSFRSNSISPGTSGIESTVFTGSINEKIPTSSHSQKRTYRQRRKDPSCDACRERKVKCDATETTSCSECSSRNVKCQFTKETNRRMSSIKQVQDLEKQIAQIKRENSQLRSIISLQNKRTCKENEEPQQVSFQLPVIGTRLKKRVRPPPVKGLLIAQSNIPKYSKGILKPILPSRRSATPKSFTSPRPDLLHKHTSDQILHSYYNSVHLVMPILHWPAFLNEYENVYKSGSFQNVSPEWISLLYSVLAVGSLFNKEQATQRPKKGKEFIDISLTQSDNWTDDFTLDHARAAILTSIFFAEVNLKSAARRWLAIAVCISQEIWLHTEFGSWSTIELEIRRRIWWGIYIWDRQISLEYGRPPFIKDTDCNVSLPNAIEDHQIYEAVVSLPSNNNPCNMILPILNVIRAISPLINTLMTPVIDESSLKMFDAHFSACIAAFPPSFMLNSHEPLDPQALVPMCYLMNARLVLHRHNLTILCQLDARLNAIEQCIRTSLDSAALISRAMAWTKLSQSFGTAAHAMTCTHIWRCTLFLLYGGQYDAALTCIRASSLIGTLRDVNICCGRNIAFFLDVLIERRRSGSLLGSRDQHHLDEEIIAYLSGDLQANLDNSWVWLDNESGLTLDECNERDNILPNFYTREGVNNDESKSIHSESDLSDWGGWQRIEYQVSLLIRESDGYANTSSRSHHNSGSTSSATISTQERLKGSERMSITNII</sequence>
<dbReference type="PROSITE" id="PS00463">
    <property type="entry name" value="ZN2_CY6_FUNGAL_1"/>
    <property type="match status" value="1"/>
</dbReference>
<reference evidence="6 7" key="1">
    <citation type="submission" date="2017-10" db="EMBL/GenBank/DDBJ databases">
        <title>Development of genomic resources for the powdery mildew, Erysiphe pulchra.</title>
        <authorList>
            <person name="Wadl P.A."/>
            <person name="Mack B.M."/>
            <person name="Moore G."/>
            <person name="Beltz S.B."/>
        </authorList>
    </citation>
    <scope>NUCLEOTIDE SEQUENCE [LARGE SCALE GENOMIC DNA]</scope>
    <source>
        <strain evidence="6">Cflorida</strain>
    </source>
</reference>
<dbReference type="OrthoDB" id="2110361at2759"/>
<dbReference type="InterPro" id="IPR050987">
    <property type="entry name" value="AtrR-like"/>
</dbReference>
<dbReference type="GO" id="GO:0008270">
    <property type="term" value="F:zinc ion binding"/>
    <property type="evidence" value="ECO:0007669"/>
    <property type="project" value="InterPro"/>
</dbReference>
<comment type="caution">
    <text evidence="6">The sequence shown here is derived from an EMBL/GenBank/DDBJ whole genome shotgun (WGS) entry which is preliminary data.</text>
</comment>
<dbReference type="InterPro" id="IPR007219">
    <property type="entry name" value="XnlR_reg_dom"/>
</dbReference>
<dbReference type="SMART" id="SM00066">
    <property type="entry name" value="GAL4"/>
    <property type="match status" value="1"/>
</dbReference>
<proteinExistence type="predicted"/>
<evidence type="ECO:0000256" key="3">
    <source>
        <dbReference type="SAM" id="Coils"/>
    </source>
</evidence>
<dbReference type="GO" id="GO:0003677">
    <property type="term" value="F:DNA binding"/>
    <property type="evidence" value="ECO:0007669"/>
    <property type="project" value="InterPro"/>
</dbReference>
<dbReference type="GO" id="GO:0000981">
    <property type="term" value="F:DNA-binding transcription factor activity, RNA polymerase II-specific"/>
    <property type="evidence" value="ECO:0007669"/>
    <property type="project" value="InterPro"/>
</dbReference>
<keyword evidence="1" id="KW-0479">Metal-binding</keyword>
<dbReference type="SUPFAM" id="SSF57701">
    <property type="entry name" value="Zn2/Cys6 DNA-binding domain"/>
    <property type="match status" value="1"/>
</dbReference>
<dbReference type="Pfam" id="PF00172">
    <property type="entry name" value="Zn_clus"/>
    <property type="match status" value="1"/>
</dbReference>
<feature type="compositionally biased region" description="Low complexity" evidence="4">
    <location>
        <begin position="707"/>
        <end position="721"/>
    </location>
</feature>
<protein>
    <recommendedName>
        <fullName evidence="5">Zn(2)-C6 fungal-type domain-containing protein</fullName>
    </recommendedName>
</protein>
<dbReference type="SMART" id="SM00906">
    <property type="entry name" value="Fungal_trans"/>
    <property type="match status" value="1"/>
</dbReference>